<dbReference type="EMBL" id="CM029049">
    <property type="protein sequence ID" value="KAG2572806.1"/>
    <property type="molecule type" value="Genomic_DNA"/>
</dbReference>
<dbReference type="EMBL" id="CM029049">
    <property type="protein sequence ID" value="KAG2572803.1"/>
    <property type="molecule type" value="Genomic_DNA"/>
</dbReference>
<gene>
    <name evidence="2" type="ORF">PVAP13_7KG202165</name>
    <name evidence="3" type="ORF">PVAP13_7KG202275</name>
</gene>
<dbReference type="InterPro" id="IPR056671">
    <property type="entry name" value="DUF7769"/>
</dbReference>
<protein>
    <recommendedName>
        <fullName evidence="1">DUF7769 domain-containing protein</fullName>
    </recommendedName>
</protein>
<evidence type="ECO:0000313" key="2">
    <source>
        <dbReference type="EMBL" id="KAG2572803.1"/>
    </source>
</evidence>
<dbReference type="PANTHER" id="PTHR33889:SF7">
    <property type="entry name" value="OS04G0681850 PROTEIN"/>
    <property type="match status" value="1"/>
</dbReference>
<feature type="domain" description="DUF7769" evidence="1">
    <location>
        <begin position="138"/>
        <end position="184"/>
    </location>
</feature>
<evidence type="ECO:0000313" key="4">
    <source>
        <dbReference type="Proteomes" id="UP000823388"/>
    </source>
</evidence>
<reference evidence="3" key="1">
    <citation type="submission" date="2020-05" db="EMBL/GenBank/DDBJ databases">
        <title>WGS assembly of Panicum virgatum.</title>
        <authorList>
            <person name="Lovell J.T."/>
            <person name="Jenkins J."/>
            <person name="Shu S."/>
            <person name="Juenger T.E."/>
            <person name="Schmutz J."/>
        </authorList>
    </citation>
    <scope>NUCLEOTIDE SEQUENCE</scope>
    <source>
        <strain evidence="3">AP13</strain>
    </source>
</reference>
<comment type="caution">
    <text evidence="3">The sequence shown here is derived from an EMBL/GenBank/DDBJ whole genome shotgun (WGS) entry which is preliminary data.</text>
</comment>
<dbReference type="AlphaFoldDB" id="A0A8T0QNA4"/>
<organism evidence="3 4">
    <name type="scientific">Panicum virgatum</name>
    <name type="common">Blackwell switchgrass</name>
    <dbReference type="NCBI Taxonomy" id="38727"/>
    <lineage>
        <taxon>Eukaryota</taxon>
        <taxon>Viridiplantae</taxon>
        <taxon>Streptophyta</taxon>
        <taxon>Embryophyta</taxon>
        <taxon>Tracheophyta</taxon>
        <taxon>Spermatophyta</taxon>
        <taxon>Magnoliopsida</taxon>
        <taxon>Liliopsida</taxon>
        <taxon>Poales</taxon>
        <taxon>Poaceae</taxon>
        <taxon>PACMAD clade</taxon>
        <taxon>Panicoideae</taxon>
        <taxon>Panicodae</taxon>
        <taxon>Paniceae</taxon>
        <taxon>Panicinae</taxon>
        <taxon>Panicum</taxon>
        <taxon>Panicum sect. Hiantes</taxon>
    </lineage>
</organism>
<accession>A0A8T0QNA4</accession>
<proteinExistence type="predicted"/>
<name>A0A8T0QNA4_PANVG</name>
<dbReference type="Proteomes" id="UP000823388">
    <property type="component" value="Chromosome 7K"/>
</dbReference>
<sequence>MPGLDVDLNLGPPESGQMDPIDWDDIVEFEGPAHELEYDMVWNDGIEGAFFSLISVFPSLNSFYVLISIILSITDQAGHEDVMQADAVQADAVQGDGVHVSPDMVSLTFLQGASTFLERASTATVEGSSANKRRFYSDDLKISIYLELLAKTDPPILRRGVSKGVARKFDVPLRVVQSIWKNGQAGGINGIVNKWARNCGRKRIEIDMESIKNVPLRQRTTFKDLADALGVKKSTLHNLQRRLFLSAH</sequence>
<dbReference type="PANTHER" id="PTHR33889">
    <property type="entry name" value="OS04G0681850 PROTEIN"/>
    <property type="match status" value="1"/>
</dbReference>
<keyword evidence="4" id="KW-1185">Reference proteome</keyword>
<dbReference type="Pfam" id="PF24964">
    <property type="entry name" value="DUF7769"/>
    <property type="match status" value="1"/>
</dbReference>
<evidence type="ECO:0000259" key="1">
    <source>
        <dbReference type="Pfam" id="PF24964"/>
    </source>
</evidence>
<evidence type="ECO:0000313" key="3">
    <source>
        <dbReference type="EMBL" id="KAG2572806.1"/>
    </source>
</evidence>